<dbReference type="PANTHER" id="PTHR43337:SF1">
    <property type="entry name" value="XANTHINE_URACIL PERMEASE C887.17-RELATED"/>
    <property type="match status" value="1"/>
</dbReference>
<dbReference type="InterPro" id="IPR045018">
    <property type="entry name" value="Azg-like"/>
</dbReference>
<organism evidence="8 9">
    <name type="scientific">Paenarthrobacter aurescens (strain TC1)</name>
    <dbReference type="NCBI Taxonomy" id="290340"/>
    <lineage>
        <taxon>Bacteria</taxon>
        <taxon>Bacillati</taxon>
        <taxon>Actinomycetota</taxon>
        <taxon>Actinomycetes</taxon>
        <taxon>Micrococcales</taxon>
        <taxon>Micrococcaceae</taxon>
        <taxon>Paenarthrobacter</taxon>
    </lineage>
</organism>
<feature type="transmembrane region" description="Helical" evidence="7">
    <location>
        <begin position="500"/>
        <end position="519"/>
    </location>
</feature>
<sequence>MQRLASDPLQQVRQSQSEQCAQTLVLAQIKAEQQPSVRNLQTIWTGFQNHPLLPLLPRLPLNKSADTAAPDCTPTPMPTPMERVDRFFELSSRGTTVQRELLAAVTTFATMSYILVVHPLIMSDAGMDRAQVLTITAVVAGVFSILMGLMANLPIAVAPGMGANGLVAYTLILGLGVPWQGALGLVFWSGVVFLVLTLTGIRRLLLDAFPDALRRALTAGIGLFIMFIGLKTAGIVVAAPAPSLVQIGVVTAPTVLLALSGIPIVMGLMARRVPGAIILTIILLTAIGFFIPTATGSLTPMPSAALAQPTGFGDLWLALDFGYLWSHLGIALPAMLSLVFMDLFSSLAAMNALCQRAGLVDDQGAMLKPTEALSADAMAAIGASLAGTSTAICFGESAAGIESGGRTGLVAIFVGLFFFLALYLNPLILIIPAEASAPALVFIGLLMFVEVARIDFSDVITGGAATLTLILMAVTSISDGMAIGLIVYAIAMVITGRARQVHPIAYGLAVVLGAYYVLLPPL</sequence>
<evidence type="ECO:0000256" key="1">
    <source>
        <dbReference type="ARBA" id="ARBA00004127"/>
    </source>
</evidence>
<evidence type="ECO:0000256" key="7">
    <source>
        <dbReference type="SAM" id="Phobius"/>
    </source>
</evidence>
<dbReference type="Proteomes" id="UP000000637">
    <property type="component" value="Plasmid pTC1"/>
</dbReference>
<reference evidence="8 9" key="1">
    <citation type="journal article" date="2006" name="PLoS Genet.">
        <title>Secrets of soil survival revealed by the genome sequence of Arthrobacter aurescens TC1.</title>
        <authorList>
            <person name="Mongodin E.F."/>
            <person name="Shapir N."/>
            <person name="Daugherty S.C."/>
            <person name="DeBoy R.T."/>
            <person name="Emerson J.B."/>
            <person name="Shvartzbeyn A."/>
            <person name="Radune D."/>
            <person name="Vamathevan J."/>
            <person name="Riggs F."/>
            <person name="Grinberg V."/>
            <person name="Khouri H."/>
            <person name="Wackett L.P."/>
            <person name="Nelson K.E."/>
            <person name="Sadowsky M.J."/>
        </authorList>
    </citation>
    <scope>NUCLEOTIDE SEQUENCE [LARGE SCALE GENOMIC DNA]</scope>
    <source>
        <strain evidence="8 9">TC1</strain>
    </source>
</reference>
<feature type="transmembrane region" description="Helical" evidence="7">
    <location>
        <begin position="437"/>
        <end position="456"/>
    </location>
</feature>
<feature type="transmembrane region" description="Helical" evidence="7">
    <location>
        <begin position="409"/>
        <end position="431"/>
    </location>
</feature>
<dbReference type="GO" id="GO:0012505">
    <property type="term" value="C:endomembrane system"/>
    <property type="evidence" value="ECO:0007669"/>
    <property type="project" value="UniProtKB-SubCell"/>
</dbReference>
<feature type="transmembrane region" description="Helical" evidence="7">
    <location>
        <begin position="468"/>
        <end position="494"/>
    </location>
</feature>
<feature type="transmembrane region" description="Helical" evidence="7">
    <location>
        <begin position="315"/>
        <end position="340"/>
    </location>
</feature>
<dbReference type="InterPro" id="IPR006043">
    <property type="entry name" value="NCS2"/>
</dbReference>
<evidence type="ECO:0000256" key="5">
    <source>
        <dbReference type="ARBA" id="ARBA00022989"/>
    </source>
</evidence>
<protein>
    <submittedName>
        <fullName evidence="8">Xanthine/uracil permease family protein</fullName>
    </submittedName>
</protein>
<dbReference type="HOGENOM" id="CLU_024508_0_1_11"/>
<comment type="subcellular location">
    <subcellularLocation>
        <location evidence="1">Endomembrane system</location>
        <topology evidence="1">Multi-pass membrane protein</topology>
    </subcellularLocation>
</comment>
<keyword evidence="3" id="KW-0813">Transport</keyword>
<gene>
    <name evidence="8" type="ordered locus">AAur_pTC10220</name>
</gene>
<name>A1RCX8_PAEAT</name>
<keyword evidence="6 7" id="KW-0472">Membrane</keyword>
<keyword evidence="9" id="KW-1185">Reference proteome</keyword>
<dbReference type="AlphaFoldDB" id="A1RCX8"/>
<dbReference type="Pfam" id="PF00860">
    <property type="entry name" value="Xan_ur_permease"/>
    <property type="match status" value="1"/>
</dbReference>
<dbReference type="GO" id="GO:0005886">
    <property type="term" value="C:plasma membrane"/>
    <property type="evidence" value="ECO:0007669"/>
    <property type="project" value="TreeGrafter"/>
</dbReference>
<dbReference type="KEGG" id="aau:AAur_pTC10220"/>
<keyword evidence="4 7" id="KW-0812">Transmembrane</keyword>
<feature type="transmembrane region" description="Helical" evidence="7">
    <location>
        <begin position="276"/>
        <end position="295"/>
    </location>
</feature>
<dbReference type="GO" id="GO:0005345">
    <property type="term" value="F:purine nucleobase transmembrane transporter activity"/>
    <property type="evidence" value="ECO:0007669"/>
    <property type="project" value="TreeGrafter"/>
</dbReference>
<feature type="transmembrane region" description="Helical" evidence="7">
    <location>
        <begin position="185"/>
        <end position="205"/>
    </location>
</feature>
<evidence type="ECO:0000256" key="2">
    <source>
        <dbReference type="ARBA" id="ARBA00005697"/>
    </source>
</evidence>
<evidence type="ECO:0000313" key="9">
    <source>
        <dbReference type="Proteomes" id="UP000000637"/>
    </source>
</evidence>
<proteinExistence type="inferred from homology"/>
<feature type="transmembrane region" description="Helical" evidence="7">
    <location>
        <begin position="217"/>
        <end position="239"/>
    </location>
</feature>
<feature type="transmembrane region" description="Helical" evidence="7">
    <location>
        <begin position="133"/>
        <end position="153"/>
    </location>
</feature>
<evidence type="ECO:0000313" key="8">
    <source>
        <dbReference type="EMBL" id="ABM10547.1"/>
    </source>
</evidence>
<comment type="similarity">
    <text evidence="2">Belongs to the nucleobase:cation symporter-2 (NCS2) (TC 2.A.40) family. Azg-like subfamily.</text>
</comment>
<accession>A1RCX8</accession>
<feature type="transmembrane region" description="Helical" evidence="7">
    <location>
        <begin position="101"/>
        <end position="121"/>
    </location>
</feature>
<evidence type="ECO:0000256" key="4">
    <source>
        <dbReference type="ARBA" id="ARBA00022692"/>
    </source>
</evidence>
<keyword evidence="5 7" id="KW-1133">Transmembrane helix</keyword>
<geneLocation type="plasmid" evidence="8 9">
    <name>pTC1</name>
</geneLocation>
<feature type="transmembrane region" description="Helical" evidence="7">
    <location>
        <begin position="160"/>
        <end position="179"/>
    </location>
</feature>
<evidence type="ECO:0000256" key="6">
    <source>
        <dbReference type="ARBA" id="ARBA00023136"/>
    </source>
</evidence>
<feature type="transmembrane region" description="Helical" evidence="7">
    <location>
        <begin position="245"/>
        <end position="269"/>
    </location>
</feature>
<evidence type="ECO:0000256" key="3">
    <source>
        <dbReference type="ARBA" id="ARBA00022448"/>
    </source>
</evidence>
<keyword evidence="8" id="KW-0614">Plasmid</keyword>
<dbReference type="PANTHER" id="PTHR43337">
    <property type="entry name" value="XANTHINE/URACIL PERMEASE C887.17-RELATED"/>
    <property type="match status" value="1"/>
</dbReference>
<dbReference type="EMBL" id="CP000475">
    <property type="protein sequence ID" value="ABM10547.1"/>
    <property type="molecule type" value="Genomic_DNA"/>
</dbReference>